<evidence type="ECO:0000256" key="1">
    <source>
        <dbReference type="ARBA" id="ARBA00003174"/>
    </source>
</evidence>
<keyword evidence="3 11" id="KW-0645">Protease</keyword>
<dbReference type="PANTHER" id="PTHR47466:SF1">
    <property type="entry name" value="METALLOPROTEASE MEP1 (AFU_ORTHOLOGUE AFUA_1G07730)-RELATED"/>
    <property type="match status" value="1"/>
</dbReference>
<evidence type="ECO:0000256" key="8">
    <source>
        <dbReference type="ARBA" id="ARBA00023049"/>
    </source>
</evidence>
<keyword evidence="7" id="KW-0862">Zinc</keyword>
<gene>
    <name evidence="11" type="ORF">UCREL1_5369</name>
</gene>
<evidence type="ECO:0000256" key="7">
    <source>
        <dbReference type="ARBA" id="ARBA00022833"/>
    </source>
</evidence>
<dbReference type="KEGG" id="ela:UCREL1_5369"/>
<keyword evidence="5" id="KW-0732">Signal</keyword>
<evidence type="ECO:0000256" key="4">
    <source>
        <dbReference type="ARBA" id="ARBA00022723"/>
    </source>
</evidence>
<dbReference type="Pfam" id="PF05572">
    <property type="entry name" value="Peptidase_M43"/>
    <property type="match status" value="1"/>
</dbReference>
<keyword evidence="4" id="KW-0479">Metal-binding</keyword>
<evidence type="ECO:0000313" key="12">
    <source>
        <dbReference type="Proteomes" id="UP000012174"/>
    </source>
</evidence>
<dbReference type="InterPro" id="IPR008754">
    <property type="entry name" value="Peptidase_M43"/>
</dbReference>
<evidence type="ECO:0000256" key="6">
    <source>
        <dbReference type="ARBA" id="ARBA00022801"/>
    </source>
</evidence>
<evidence type="ECO:0000256" key="9">
    <source>
        <dbReference type="ARBA" id="ARBA00023157"/>
    </source>
</evidence>
<keyword evidence="6" id="KW-0378">Hydrolase</keyword>
<organism evidence="11 12">
    <name type="scientific">Eutypa lata (strain UCR-EL1)</name>
    <name type="common">Grapevine dieback disease fungus</name>
    <name type="synonym">Eutypa armeniacae</name>
    <dbReference type="NCBI Taxonomy" id="1287681"/>
    <lineage>
        <taxon>Eukaryota</taxon>
        <taxon>Fungi</taxon>
        <taxon>Dikarya</taxon>
        <taxon>Ascomycota</taxon>
        <taxon>Pezizomycotina</taxon>
        <taxon>Sordariomycetes</taxon>
        <taxon>Xylariomycetidae</taxon>
        <taxon>Xylariales</taxon>
        <taxon>Diatrypaceae</taxon>
        <taxon>Eutypa</taxon>
    </lineage>
</organism>
<keyword evidence="12" id="KW-1185">Reference proteome</keyword>
<evidence type="ECO:0000256" key="5">
    <source>
        <dbReference type="ARBA" id="ARBA00022729"/>
    </source>
</evidence>
<sequence>MHGVLDPDADPESISGERMKAQFDVMNEAYAPYGIQFTLATMDVVNDTALANFNTTAFFEDKEADAYRSSYLQTTRTGGYNELNIWFYSDMQDGLNGLCTLPQANFQDADLWNDGCHVVAGTMPGGDREGYNVGFTAVHETGHWLGLLHPWGDSTGNCDGDGDKVNDTPAQSEPVFGCPKTPQNSCPGQKGVDNADNYMDYADDTCYDSQKFTLGQEIRMHSSYTQLRSVVS</sequence>
<feature type="domain" description="Peptidase M43 pregnancy-associated plasma-A" evidence="10">
    <location>
        <begin position="122"/>
        <end position="222"/>
    </location>
</feature>
<dbReference type="Proteomes" id="UP000012174">
    <property type="component" value="Unassembled WGS sequence"/>
</dbReference>
<evidence type="ECO:0000256" key="2">
    <source>
        <dbReference type="ARBA" id="ARBA00008721"/>
    </source>
</evidence>
<dbReference type="AlphaFoldDB" id="M7STR4"/>
<evidence type="ECO:0000259" key="10">
    <source>
        <dbReference type="Pfam" id="PF05572"/>
    </source>
</evidence>
<dbReference type="GO" id="GO:0008237">
    <property type="term" value="F:metallopeptidase activity"/>
    <property type="evidence" value="ECO:0007669"/>
    <property type="project" value="UniProtKB-KW"/>
</dbReference>
<dbReference type="SUPFAM" id="SSF55486">
    <property type="entry name" value="Metalloproteases ('zincins'), catalytic domain"/>
    <property type="match status" value="1"/>
</dbReference>
<name>M7STR4_EUTLA</name>
<keyword evidence="9" id="KW-1015">Disulfide bond</keyword>
<comment type="similarity">
    <text evidence="2">Belongs to the peptidase M43B family.</text>
</comment>
<dbReference type="InterPro" id="IPR024079">
    <property type="entry name" value="MetalloPept_cat_dom_sf"/>
</dbReference>
<reference evidence="12" key="1">
    <citation type="journal article" date="2013" name="Genome Announc.">
        <title>Draft genome sequence of the grapevine dieback fungus Eutypa lata UCR-EL1.</title>
        <authorList>
            <person name="Blanco-Ulate B."/>
            <person name="Rolshausen P.E."/>
            <person name="Cantu D."/>
        </authorList>
    </citation>
    <scope>NUCLEOTIDE SEQUENCE [LARGE SCALE GENOMIC DNA]</scope>
    <source>
        <strain evidence="12">UCR-EL1</strain>
    </source>
</reference>
<dbReference type="PANTHER" id="PTHR47466">
    <property type="match status" value="1"/>
</dbReference>
<proteinExistence type="inferred from homology"/>
<dbReference type="eggNOG" id="ENOG502RYKG">
    <property type="taxonomic scope" value="Eukaryota"/>
</dbReference>
<comment type="function">
    <text evidence="1">Secreted metalloproteinase that allows assimilation of proteinaceous substrates.</text>
</comment>
<dbReference type="HOGENOM" id="CLU_048726_2_0_1"/>
<accession>M7STR4</accession>
<dbReference type="EMBL" id="KB706398">
    <property type="protein sequence ID" value="EMR67627.1"/>
    <property type="molecule type" value="Genomic_DNA"/>
</dbReference>
<keyword evidence="8 11" id="KW-0482">Metalloprotease</keyword>
<dbReference type="GO" id="GO:0006508">
    <property type="term" value="P:proteolysis"/>
    <property type="evidence" value="ECO:0007669"/>
    <property type="project" value="UniProtKB-KW"/>
</dbReference>
<protein>
    <submittedName>
        <fullName evidence="11">Putative metalloprotease mep1 protein</fullName>
    </submittedName>
</protein>
<dbReference type="GO" id="GO:0046872">
    <property type="term" value="F:metal ion binding"/>
    <property type="evidence" value="ECO:0007669"/>
    <property type="project" value="UniProtKB-KW"/>
</dbReference>
<dbReference type="Gene3D" id="3.40.390.10">
    <property type="entry name" value="Collagenase (Catalytic Domain)"/>
    <property type="match status" value="1"/>
</dbReference>
<dbReference type="OrthoDB" id="536211at2759"/>
<evidence type="ECO:0000313" key="11">
    <source>
        <dbReference type="EMBL" id="EMR67627.1"/>
    </source>
</evidence>
<evidence type="ECO:0000256" key="3">
    <source>
        <dbReference type="ARBA" id="ARBA00022670"/>
    </source>
</evidence>
<dbReference type="OMA" id="DADLWND"/>